<evidence type="ECO:0000313" key="5">
    <source>
        <dbReference type="EMBL" id="ABZ06337.1"/>
    </source>
</evidence>
<keyword evidence="2" id="KW-0479">Metal-binding</keyword>
<protein>
    <submittedName>
        <fullName evidence="5">Putative HpcH/HpaI aldolase family protein</fullName>
    </submittedName>
</protein>
<evidence type="ECO:0000256" key="2">
    <source>
        <dbReference type="ARBA" id="ARBA00022723"/>
    </source>
</evidence>
<evidence type="ECO:0000259" key="4">
    <source>
        <dbReference type="Pfam" id="PF03328"/>
    </source>
</evidence>
<name>B3T178_9ZZZZ</name>
<dbReference type="InterPro" id="IPR005000">
    <property type="entry name" value="Aldolase/citrate-lyase_domain"/>
</dbReference>
<feature type="domain" description="HpcH/HpaI aldolase/citrate lyase" evidence="4">
    <location>
        <begin position="25"/>
        <end position="238"/>
    </location>
</feature>
<dbReference type="Pfam" id="PF03328">
    <property type="entry name" value="HpcH_HpaI"/>
    <property type="match status" value="1"/>
</dbReference>
<dbReference type="EMBL" id="EU016573">
    <property type="protein sequence ID" value="ABZ06337.1"/>
    <property type="molecule type" value="Genomic_DNA"/>
</dbReference>
<gene>
    <name evidence="5" type="ORF">ALOHA_HF4000009A22ctg1g4</name>
</gene>
<comment type="similarity">
    <text evidence="1">Belongs to the HpcH/HpaI aldolase family.</text>
</comment>
<evidence type="ECO:0000256" key="3">
    <source>
        <dbReference type="ARBA" id="ARBA00023239"/>
    </source>
</evidence>
<evidence type="ECO:0000256" key="1">
    <source>
        <dbReference type="ARBA" id="ARBA00005568"/>
    </source>
</evidence>
<dbReference type="InterPro" id="IPR040442">
    <property type="entry name" value="Pyrv_kinase-like_dom_sf"/>
</dbReference>
<dbReference type="SUPFAM" id="SSF51621">
    <property type="entry name" value="Phosphoenolpyruvate/pyruvate domain"/>
    <property type="match status" value="1"/>
</dbReference>
<dbReference type="GO" id="GO:0046872">
    <property type="term" value="F:metal ion binding"/>
    <property type="evidence" value="ECO:0007669"/>
    <property type="project" value="UniProtKB-KW"/>
</dbReference>
<accession>B3T178</accession>
<dbReference type="PANTHER" id="PTHR30502">
    <property type="entry name" value="2-KETO-3-DEOXY-L-RHAMNONATE ALDOLASE"/>
    <property type="match status" value="1"/>
</dbReference>
<keyword evidence="3" id="KW-0456">Lyase</keyword>
<proteinExistence type="inferred from homology"/>
<organism evidence="5">
    <name type="scientific">uncultured marine microorganism HF4000_009A22</name>
    <dbReference type="NCBI Taxonomy" id="455514"/>
    <lineage>
        <taxon>unclassified sequences</taxon>
        <taxon>environmental samples</taxon>
    </lineage>
</organism>
<dbReference type="AlphaFoldDB" id="B3T178"/>
<sequence>MRKNKLKQIFSEGKAVVNGWLQIPSSFSAEVMAHQGWDSLTIDMQHGVIDYPNALQMLQAISATDVVPMARVNWNEPGQIMKILDAGSYGVICPMVNNREEAEKFVQACLYPPKGYRSLGPIRGLLYGGSDYAKHADKEILKLAMIETKEALDKLDKIMSTPGLDGIYIGPADLSLAIGTEPGFDKEKSSPAFSVIENILKHAKKNNIVAGIHNATPEYATKMIEMGFQLVTAGSDQSYMSAGAKAVLEKLKKIKSKDESIAY</sequence>
<dbReference type="InterPro" id="IPR050251">
    <property type="entry name" value="HpcH-HpaI_aldolase"/>
</dbReference>
<dbReference type="GO" id="GO:0016832">
    <property type="term" value="F:aldehyde-lyase activity"/>
    <property type="evidence" value="ECO:0007669"/>
    <property type="project" value="TreeGrafter"/>
</dbReference>
<reference evidence="5" key="1">
    <citation type="journal article" date="2008" name="ISME J.">
        <title>Genomic patterns of recombination, clonal divergence and environment in marine microbial populations.</title>
        <authorList>
            <person name="Konstantinidis K.T."/>
            <person name="Delong E.F."/>
        </authorList>
    </citation>
    <scope>NUCLEOTIDE SEQUENCE</scope>
</reference>
<dbReference type="Gene3D" id="3.20.20.60">
    <property type="entry name" value="Phosphoenolpyruvate-binding domains"/>
    <property type="match status" value="1"/>
</dbReference>
<dbReference type="InterPro" id="IPR015813">
    <property type="entry name" value="Pyrv/PenolPyrv_kinase-like_dom"/>
</dbReference>
<dbReference type="PANTHER" id="PTHR30502:SF0">
    <property type="entry name" value="PHOSPHOENOLPYRUVATE CARBOXYLASE FAMILY PROTEIN"/>
    <property type="match status" value="1"/>
</dbReference>